<reference evidence="2" key="1">
    <citation type="journal article" date="2013" name="Environ. Microbiol.">
        <title>Microbiota from the distal guts of lean and obese adolescents exhibit partial functional redundancy besides clear differences in community structure.</title>
        <authorList>
            <person name="Ferrer M."/>
            <person name="Ruiz A."/>
            <person name="Lanza F."/>
            <person name="Haange S.B."/>
            <person name="Oberbach A."/>
            <person name="Till H."/>
            <person name="Bargiela R."/>
            <person name="Campoy C."/>
            <person name="Segura M.T."/>
            <person name="Richter M."/>
            <person name="von Bergen M."/>
            <person name="Seifert J."/>
            <person name="Suarez A."/>
        </authorList>
    </citation>
    <scope>NUCLEOTIDE SEQUENCE</scope>
</reference>
<dbReference type="InterPro" id="IPR037401">
    <property type="entry name" value="SnoaL-like"/>
</dbReference>
<organism evidence="2">
    <name type="scientific">human gut metagenome</name>
    <dbReference type="NCBI Taxonomy" id="408170"/>
    <lineage>
        <taxon>unclassified sequences</taxon>
        <taxon>metagenomes</taxon>
        <taxon>organismal metagenomes</taxon>
    </lineage>
</organism>
<evidence type="ECO:0000259" key="1">
    <source>
        <dbReference type="Pfam" id="PF13577"/>
    </source>
</evidence>
<dbReference type="EMBL" id="AJWZ01008553">
    <property type="protein sequence ID" value="EKC53793.1"/>
    <property type="molecule type" value="Genomic_DNA"/>
</dbReference>
<sequence length="124" mass="14898">MELFTDDFRYYLNGHLAVKDKLLQARNAKWCNKDMQTMHMGHQPMIWLIDDTHARGVFQYEDHMCYYDDSEVLQGWLVYCDDFVKGSDGAWRIQKLRMAYREMDGSFRSTMVPKDWVPDEWDTP</sequence>
<comment type="caution">
    <text evidence="2">The sequence shown here is derived from an EMBL/GenBank/DDBJ whole genome shotgun (WGS) entry which is preliminary data.</text>
</comment>
<evidence type="ECO:0000313" key="2">
    <source>
        <dbReference type="EMBL" id="EKC53793.1"/>
    </source>
</evidence>
<protein>
    <recommendedName>
        <fullName evidence="1">SnoaL-like domain-containing protein</fullName>
    </recommendedName>
</protein>
<accession>K1S8J4</accession>
<dbReference type="SUPFAM" id="SSF54427">
    <property type="entry name" value="NTF2-like"/>
    <property type="match status" value="1"/>
</dbReference>
<dbReference type="Gene3D" id="3.10.450.50">
    <property type="match status" value="1"/>
</dbReference>
<gene>
    <name evidence="2" type="ORF">OBE_12416</name>
</gene>
<feature type="domain" description="SnoaL-like" evidence="1">
    <location>
        <begin position="2"/>
        <end position="97"/>
    </location>
</feature>
<dbReference type="InterPro" id="IPR032710">
    <property type="entry name" value="NTF2-like_dom_sf"/>
</dbReference>
<dbReference type="AlphaFoldDB" id="K1S8J4"/>
<proteinExistence type="predicted"/>
<feature type="non-terminal residue" evidence="2">
    <location>
        <position position="124"/>
    </location>
</feature>
<name>K1S8J4_9ZZZZ</name>
<dbReference type="Pfam" id="PF13577">
    <property type="entry name" value="SnoaL_4"/>
    <property type="match status" value="1"/>
</dbReference>